<evidence type="ECO:0000259" key="1">
    <source>
        <dbReference type="Pfam" id="PF00501"/>
    </source>
</evidence>
<proteinExistence type="predicted"/>
<dbReference type="AlphaFoldDB" id="A0A1E5JW12"/>
<dbReference type="PROSITE" id="PS00455">
    <property type="entry name" value="AMP_BINDING"/>
    <property type="match status" value="1"/>
</dbReference>
<keyword evidence="3" id="KW-1185">Reference proteome</keyword>
<name>A0A1E5JW12_9GAMM</name>
<dbReference type="InterPro" id="IPR050237">
    <property type="entry name" value="ATP-dep_AMP-bd_enzyme"/>
</dbReference>
<dbReference type="STRING" id="45071.Lpar_1898"/>
<keyword evidence="2" id="KW-0436">Ligase</keyword>
<dbReference type="PANTHER" id="PTHR43767">
    <property type="entry name" value="LONG-CHAIN-FATTY-ACID--COA LIGASE"/>
    <property type="match status" value="1"/>
</dbReference>
<dbReference type="EMBL" id="LSOG01000005">
    <property type="protein sequence ID" value="OEH48724.1"/>
    <property type="molecule type" value="Genomic_DNA"/>
</dbReference>
<dbReference type="InterPro" id="IPR000873">
    <property type="entry name" value="AMP-dep_synth/lig_dom"/>
</dbReference>
<organism evidence="2 3">
    <name type="scientific">Legionella parisiensis</name>
    <dbReference type="NCBI Taxonomy" id="45071"/>
    <lineage>
        <taxon>Bacteria</taxon>
        <taxon>Pseudomonadati</taxon>
        <taxon>Pseudomonadota</taxon>
        <taxon>Gammaproteobacteria</taxon>
        <taxon>Legionellales</taxon>
        <taxon>Legionellaceae</taxon>
        <taxon>Legionella</taxon>
    </lineage>
</organism>
<accession>A0A1E5JW12</accession>
<evidence type="ECO:0000313" key="2">
    <source>
        <dbReference type="EMBL" id="OEH48724.1"/>
    </source>
</evidence>
<evidence type="ECO:0000313" key="3">
    <source>
        <dbReference type="Proteomes" id="UP000095229"/>
    </source>
</evidence>
<dbReference type="RefSeq" id="WP_272947092.1">
    <property type="nucleotide sequence ID" value="NZ_CAAAIE010000013.1"/>
</dbReference>
<sequence>MGMLSEYLIYSIEKNYRQKQALIFENASVSYEELERAANRFANFLSQEEIKGERIAFMLPNCVEIISIYLGCFKTGCIAMPINRRYAPHELERVLQDAEPCYLIIEEKKLFLLEDINLAATHIKEVFVIGSKGKSSEYSLFQDIMNTSSEFPISELPNNNPAVIFYTSGSTGQPKGVVHTLNSIEAILDSTFRCFRYDYCAR</sequence>
<dbReference type="PANTHER" id="PTHR43767:SF1">
    <property type="entry name" value="NONRIBOSOMAL PEPTIDE SYNTHASE PES1 (EUROFUNG)-RELATED"/>
    <property type="match status" value="1"/>
</dbReference>
<dbReference type="InterPro" id="IPR042099">
    <property type="entry name" value="ANL_N_sf"/>
</dbReference>
<dbReference type="Gene3D" id="3.40.50.12780">
    <property type="entry name" value="N-terminal domain of ligase-like"/>
    <property type="match status" value="1"/>
</dbReference>
<protein>
    <submittedName>
        <fullName evidence="2">3-hydroxybenzoate--CoA/4-hydroxybenzoate--CoA ligase</fullName>
    </submittedName>
</protein>
<dbReference type="Proteomes" id="UP000095229">
    <property type="component" value="Unassembled WGS sequence"/>
</dbReference>
<dbReference type="GO" id="GO:0016874">
    <property type="term" value="F:ligase activity"/>
    <property type="evidence" value="ECO:0007669"/>
    <property type="project" value="UniProtKB-KW"/>
</dbReference>
<feature type="domain" description="AMP-dependent synthetase/ligase" evidence="1">
    <location>
        <begin position="15"/>
        <end position="187"/>
    </location>
</feature>
<dbReference type="SUPFAM" id="SSF56801">
    <property type="entry name" value="Acetyl-CoA synthetase-like"/>
    <property type="match status" value="1"/>
</dbReference>
<comment type="caution">
    <text evidence="2">The sequence shown here is derived from an EMBL/GenBank/DDBJ whole genome shotgun (WGS) entry which is preliminary data.</text>
</comment>
<dbReference type="PATRIC" id="fig|45071.6.peg.2036"/>
<gene>
    <name evidence="2" type="primary">hcl</name>
    <name evidence="2" type="ORF">lpari_00254</name>
</gene>
<dbReference type="InterPro" id="IPR020845">
    <property type="entry name" value="AMP-binding_CS"/>
</dbReference>
<dbReference type="Pfam" id="PF00501">
    <property type="entry name" value="AMP-binding"/>
    <property type="match status" value="1"/>
</dbReference>
<reference evidence="2 3" key="1">
    <citation type="submission" date="2016-02" db="EMBL/GenBank/DDBJ databases">
        <title>Secondary metabolites in Legionella.</title>
        <authorList>
            <person name="Tobias N.J."/>
            <person name="Bode H.B."/>
        </authorList>
    </citation>
    <scope>NUCLEOTIDE SEQUENCE [LARGE SCALE GENOMIC DNA]</scope>
    <source>
        <strain evidence="2 3">DSM 19216</strain>
    </source>
</reference>